<evidence type="ECO:0000313" key="4">
    <source>
        <dbReference type="EMBL" id="CAE4644661.1"/>
    </source>
</evidence>
<sequence>MGGPPSANVIYVHPARPAAMHLAAALVALVPALATGSVLRPEQMQQMLHERQATDHESSALLQQSDTGLPTESESMNYLLRTLSKFKKFAVGSSADLKANQRKQEQQLQDAIRRTSDPNVRLALEQSVASSEQSLLETGRVYESMVNFSDSMIGLIRSATSNGVGCDQMACGPHSSCTETTTGAECVCNEGYVGQGTNCRAPPEFMPHRLLREGTAGATEAADMDVNVFDSNRIAIVFRDVSAGNVGRVLVGRVREAGMADLSPPEQFTLKGGKAFNPVVAGTSSGKIAIAWRDDDRQGACWLRGASLGGTVRGADMAITWGQPDNFCSGQAHKMSIVGLPNGRVAVLFSDRILATQRNPMESFGNSLLAEVGTSGAVTVMGTYRFTDSPVCRLEVTKVTPSAFVLAARAGKAMDDMDPSLITRQEAMAMYGEVVGDDLVFDPNAMNIEPQRVHIWARGLSLIAPNTVAYAYQDGSDMSMKMAVIEIDPVTHRMTLAQQPVLLRGGFSPYVSMLSVPYTASDPHTLVYYEGNYSSMVSLCSWGVRDKKVSRCEDFSWLMQKLSSVSGVHLGGGKSFMVFSTEAGVPYYGVFGLSKK</sequence>
<dbReference type="InterPro" id="IPR009017">
    <property type="entry name" value="GFP"/>
</dbReference>
<dbReference type="Gene3D" id="2.40.155.10">
    <property type="entry name" value="Green fluorescent protein"/>
    <property type="match status" value="1"/>
</dbReference>
<evidence type="ECO:0000256" key="1">
    <source>
        <dbReference type="PROSITE-ProRule" id="PRU00076"/>
    </source>
</evidence>
<evidence type="ECO:0000256" key="2">
    <source>
        <dbReference type="SAM" id="MobiDB-lite"/>
    </source>
</evidence>
<dbReference type="PROSITE" id="PS50026">
    <property type="entry name" value="EGF_3"/>
    <property type="match status" value="1"/>
</dbReference>
<keyword evidence="1" id="KW-0245">EGF-like domain</keyword>
<comment type="caution">
    <text evidence="1">Lacks conserved residue(s) required for the propagation of feature annotation.</text>
</comment>
<dbReference type="InterPro" id="IPR000742">
    <property type="entry name" value="EGF"/>
</dbReference>
<evidence type="ECO:0000259" key="3">
    <source>
        <dbReference type="PROSITE" id="PS50026"/>
    </source>
</evidence>
<feature type="compositionally biased region" description="Polar residues" evidence="2">
    <location>
        <begin position="60"/>
        <end position="69"/>
    </location>
</feature>
<name>A0A7S4SGH6_9DINO</name>
<dbReference type="AlphaFoldDB" id="A0A7S4SGH6"/>
<dbReference type="EMBL" id="HBNR01070267">
    <property type="protein sequence ID" value="CAE4644661.1"/>
    <property type="molecule type" value="Transcribed_RNA"/>
</dbReference>
<proteinExistence type="predicted"/>
<gene>
    <name evidence="4" type="ORF">AMON00008_LOCUS49755</name>
</gene>
<reference evidence="4" key="1">
    <citation type="submission" date="2021-01" db="EMBL/GenBank/DDBJ databases">
        <authorList>
            <person name="Corre E."/>
            <person name="Pelletier E."/>
            <person name="Niang G."/>
            <person name="Scheremetjew M."/>
            <person name="Finn R."/>
            <person name="Kale V."/>
            <person name="Holt S."/>
            <person name="Cochrane G."/>
            <person name="Meng A."/>
            <person name="Brown T."/>
            <person name="Cohen L."/>
        </authorList>
    </citation>
    <scope>NUCLEOTIDE SEQUENCE</scope>
    <source>
        <strain evidence="4">CCMP3105</strain>
    </source>
</reference>
<feature type="region of interest" description="Disordered" evidence="2">
    <location>
        <begin position="50"/>
        <end position="69"/>
    </location>
</feature>
<dbReference type="PROSITE" id="PS01186">
    <property type="entry name" value="EGF_2"/>
    <property type="match status" value="1"/>
</dbReference>
<protein>
    <recommendedName>
        <fullName evidence="3">EGF-like domain-containing protein</fullName>
    </recommendedName>
</protein>
<accession>A0A7S4SGH6</accession>
<feature type="domain" description="EGF-like" evidence="3">
    <location>
        <begin position="162"/>
        <end position="200"/>
    </location>
</feature>
<organism evidence="4">
    <name type="scientific">Alexandrium monilatum</name>
    <dbReference type="NCBI Taxonomy" id="311494"/>
    <lineage>
        <taxon>Eukaryota</taxon>
        <taxon>Sar</taxon>
        <taxon>Alveolata</taxon>
        <taxon>Dinophyceae</taxon>
        <taxon>Gonyaulacales</taxon>
        <taxon>Pyrocystaceae</taxon>
        <taxon>Alexandrium</taxon>
    </lineage>
</organism>